<reference evidence="2 3" key="1">
    <citation type="submission" date="2015-01" db="EMBL/GenBank/DDBJ databases">
        <title>Genome of Sphingomonas taxi strain 30a.</title>
        <authorList>
            <person name="Eevers N."/>
            <person name="Van Hamme J."/>
            <person name="Bottos E."/>
            <person name="Weyens N."/>
            <person name="Vangronsveld J."/>
        </authorList>
    </citation>
    <scope>NUCLEOTIDE SEQUENCE [LARGE SCALE GENOMIC DNA]</scope>
    <source>
        <strain evidence="2 3">30a</strain>
    </source>
</reference>
<protein>
    <recommendedName>
        <fullName evidence="1">DUF559 domain-containing protein</fullName>
    </recommendedName>
</protein>
<dbReference type="EMBL" id="JXTP01000004">
    <property type="protein sequence ID" value="KIU30305.1"/>
    <property type="molecule type" value="Genomic_DNA"/>
</dbReference>
<dbReference type="SUPFAM" id="SSF52980">
    <property type="entry name" value="Restriction endonuclease-like"/>
    <property type="match status" value="1"/>
</dbReference>
<feature type="domain" description="DUF559" evidence="1">
    <location>
        <begin position="9"/>
        <end position="112"/>
    </location>
</feature>
<dbReference type="PANTHER" id="PTHR38590:SF1">
    <property type="entry name" value="BLL0828 PROTEIN"/>
    <property type="match status" value="1"/>
</dbReference>
<dbReference type="Gene3D" id="3.40.960.10">
    <property type="entry name" value="VSR Endonuclease"/>
    <property type="match status" value="1"/>
</dbReference>
<accession>A0A0D1MD04</accession>
<dbReference type="PANTHER" id="PTHR38590">
    <property type="entry name" value="BLL0828 PROTEIN"/>
    <property type="match status" value="1"/>
</dbReference>
<sequence length="138" mass="15323">MLDKPGRTVRNARQLRRAMTVPEVALWTVLRARPGGLKFRRQHPAGPFVLDFYCAAARLAVEVDGEAHDRGDRPERDERRDAMLAVHGIETLRVSAREVLRDLEAVVRMVVAAAQVRMPLHHRPAAGGPPPQAALGEE</sequence>
<proteinExistence type="predicted"/>
<dbReference type="CDD" id="cd01038">
    <property type="entry name" value="Endonuclease_DUF559"/>
    <property type="match status" value="1"/>
</dbReference>
<dbReference type="Pfam" id="PF04480">
    <property type="entry name" value="DUF559"/>
    <property type="match status" value="1"/>
</dbReference>
<organism evidence="2 3">
    <name type="scientific">Sphingomonas melonis</name>
    <dbReference type="NCBI Taxonomy" id="152682"/>
    <lineage>
        <taxon>Bacteria</taxon>
        <taxon>Pseudomonadati</taxon>
        <taxon>Pseudomonadota</taxon>
        <taxon>Alphaproteobacteria</taxon>
        <taxon>Sphingomonadales</taxon>
        <taxon>Sphingomonadaceae</taxon>
        <taxon>Sphingomonas</taxon>
    </lineage>
</organism>
<evidence type="ECO:0000313" key="3">
    <source>
        <dbReference type="Proteomes" id="UP000033203"/>
    </source>
</evidence>
<evidence type="ECO:0000313" key="2">
    <source>
        <dbReference type="EMBL" id="KIU30305.1"/>
    </source>
</evidence>
<dbReference type="InterPro" id="IPR011335">
    <property type="entry name" value="Restrct_endonuc-II-like"/>
</dbReference>
<dbReference type="InterPro" id="IPR047216">
    <property type="entry name" value="Endonuclease_DUF559_bact"/>
</dbReference>
<dbReference type="AlphaFoldDB" id="A0A0D1MD04"/>
<dbReference type="Proteomes" id="UP000033203">
    <property type="component" value="Unassembled WGS sequence"/>
</dbReference>
<comment type="caution">
    <text evidence="2">The sequence shown here is derived from an EMBL/GenBank/DDBJ whole genome shotgun (WGS) entry which is preliminary data.</text>
</comment>
<gene>
    <name evidence="2" type="ORF">SR41_00315</name>
</gene>
<dbReference type="InterPro" id="IPR007569">
    <property type="entry name" value="DUF559"/>
</dbReference>
<name>A0A0D1MD04_9SPHN</name>
<evidence type="ECO:0000259" key="1">
    <source>
        <dbReference type="Pfam" id="PF04480"/>
    </source>
</evidence>